<evidence type="ECO:0000256" key="3">
    <source>
        <dbReference type="ARBA" id="ARBA00023242"/>
    </source>
</evidence>
<keyword evidence="3" id="KW-0539">Nucleus</keyword>
<dbReference type="SUPFAM" id="SSF103025">
    <property type="entry name" value="Folate-binding domain"/>
    <property type="match status" value="1"/>
</dbReference>
<dbReference type="GO" id="GO:0004526">
    <property type="term" value="F:ribonuclease P activity"/>
    <property type="evidence" value="ECO:0007669"/>
    <property type="project" value="UniProtKB-EC"/>
</dbReference>
<dbReference type="EC" id="3.1.26.5" evidence="8"/>
<sequence length="877" mass="98478">MTDHASSGSNATKATPRPGKGTNGQGKTVPGKQKRWERVKKYRQIETPLAKQEMEIPTFLSVDRFLEARAAEIMTMEKAINQARLANNVRAMQTLPRNLRRRTASHNVKRLPYRLRAKALQEVAKSGGVKAVKKKKPNSRRTRRYPGNIAEEFQRRQRDKRWLETHMWHAKRMKMVQRWGCMVAEHHNERSIKASYRATKHMVLATDMSYNAVIELCGGWSMLAGILAMLLDPTTLVPFSHERYVSGAHQFTGQLFHPLQFPFAHIAPVTLLWQPLELSSSSPSTSMEVDPASEAPCNRRVWLILHPAAKQEVTEAITKAIGLLSTPSADVVVHDLTGKLNMFHLAGPHTISLLEKLLNVLQPEATENPLGFRKAQLWKQISSLRSTCSLPPGSVLGLDVHDPRLTFPSKVSVEHVRVLQQAGLPTPEASEWLTRWPLELASSALWDQDINSTLLASKVSEHSLNSRRANQLVPGSKLEPTPLDAVVPILLLQRASLGCSNGRVFPEFTQGWTLIVPQGWGADFWKCLIFAGVRVGGIRDFRNNHFEAGLPCFPFDMAGNAGFTHEQATIKADLESQYEKRPPGKRINYEKLGITHPFEAPLHTLVPKEQKDSDEVVNQSLTLATVDSSRYCIAQGQALRELLETFLLQPKQQTTPANQASTLDCLRKALVHRLTNYYQQRVQPLLLPVRDSSVQPHNSSPTRSLNKLDIHQVLVRVQVHHLSRGTPEPYCILYPATSEMFDEIKQQRQVTRAYARWEQSLQKGNFSSATSDYLVNQPSEALNLPLLAARDYSKQQAQDYSLQSTPPVAKVDEPLGYTVNGQFSLHHGYGLAQGYCSVARLLTMVTLNQQFVSGKLFAMLRKPSGHKLYPVLLELLD</sequence>
<dbReference type="OrthoDB" id="442863at2759"/>
<comment type="caution">
    <text evidence="8">The sequence shown here is derived from an EMBL/GenBank/DDBJ whole genome shotgun (WGS) entry which is preliminary data.</text>
</comment>
<dbReference type="InterPro" id="IPR039182">
    <property type="entry name" value="Pop1"/>
</dbReference>
<dbReference type="InterPro" id="IPR009723">
    <property type="entry name" value="Pop1_N"/>
</dbReference>
<dbReference type="Pfam" id="PF08170">
    <property type="entry name" value="POPLD"/>
    <property type="match status" value="1"/>
</dbReference>
<accession>A0A9W8AQG7</accession>
<feature type="domain" description="POPLD" evidence="6">
    <location>
        <begin position="511"/>
        <end position="600"/>
    </location>
</feature>
<dbReference type="Proteomes" id="UP001150925">
    <property type="component" value="Unassembled WGS sequence"/>
</dbReference>
<keyword evidence="9" id="KW-1185">Reference proteome</keyword>
<keyword evidence="2" id="KW-0819">tRNA processing</keyword>
<evidence type="ECO:0000313" key="8">
    <source>
        <dbReference type="EMBL" id="KAJ1964714.1"/>
    </source>
</evidence>
<evidence type="ECO:0000259" key="6">
    <source>
        <dbReference type="Pfam" id="PF08170"/>
    </source>
</evidence>
<dbReference type="EMBL" id="JANBPY010000670">
    <property type="protein sequence ID" value="KAJ1964714.1"/>
    <property type="molecule type" value="Genomic_DNA"/>
</dbReference>
<gene>
    <name evidence="8" type="primary">POP1</name>
    <name evidence="8" type="ORF">IWQ62_002856</name>
</gene>
<dbReference type="InterPro" id="IPR055079">
    <property type="entry name" value="POP1_C"/>
</dbReference>
<dbReference type="Pfam" id="PF22770">
    <property type="entry name" value="POP1_C"/>
    <property type="match status" value="1"/>
</dbReference>
<feature type="domain" description="Pop1 N-terminal" evidence="5">
    <location>
        <begin position="151"/>
        <end position="216"/>
    </location>
</feature>
<evidence type="ECO:0000259" key="5">
    <source>
        <dbReference type="Pfam" id="PF06978"/>
    </source>
</evidence>
<evidence type="ECO:0000256" key="1">
    <source>
        <dbReference type="ARBA" id="ARBA00004123"/>
    </source>
</evidence>
<feature type="domain" description="Pop1 N-terminal" evidence="5">
    <location>
        <begin position="65"/>
        <end position="143"/>
    </location>
</feature>
<name>A0A9W8AQG7_9FUNG</name>
<feature type="domain" description="POP1 C-terminal" evidence="7">
    <location>
        <begin position="714"/>
        <end position="871"/>
    </location>
</feature>
<reference evidence="8" key="1">
    <citation type="submission" date="2022-07" db="EMBL/GenBank/DDBJ databases">
        <title>Phylogenomic reconstructions and comparative analyses of Kickxellomycotina fungi.</title>
        <authorList>
            <person name="Reynolds N.K."/>
            <person name="Stajich J.E."/>
            <person name="Barry K."/>
            <person name="Grigoriev I.V."/>
            <person name="Crous P."/>
            <person name="Smith M.E."/>
        </authorList>
    </citation>
    <scope>NUCLEOTIDE SEQUENCE</scope>
    <source>
        <strain evidence="8">RSA 1196</strain>
    </source>
</reference>
<protein>
    <submittedName>
        <fullName evidence="8">Ribonucleases P/MRP protein subunit pop1</fullName>
        <ecNumber evidence="8">3.1.26.5</ecNumber>
    </submittedName>
</protein>
<evidence type="ECO:0000256" key="2">
    <source>
        <dbReference type="ARBA" id="ARBA00022694"/>
    </source>
</evidence>
<dbReference type="GO" id="GO:0000172">
    <property type="term" value="C:ribonuclease MRP complex"/>
    <property type="evidence" value="ECO:0007669"/>
    <property type="project" value="InterPro"/>
</dbReference>
<dbReference type="AlphaFoldDB" id="A0A9W8AQG7"/>
<feature type="compositionally biased region" description="Polar residues" evidence="4">
    <location>
        <begin position="1"/>
        <end position="13"/>
    </location>
</feature>
<dbReference type="Pfam" id="PF06978">
    <property type="entry name" value="POP1_N"/>
    <property type="match status" value="2"/>
</dbReference>
<dbReference type="PANTHER" id="PTHR22731">
    <property type="entry name" value="RIBONUCLEASES P/MRP PROTEIN SUBUNIT POP1"/>
    <property type="match status" value="1"/>
</dbReference>
<dbReference type="GO" id="GO:0001682">
    <property type="term" value="P:tRNA 5'-leader removal"/>
    <property type="evidence" value="ECO:0007669"/>
    <property type="project" value="InterPro"/>
</dbReference>
<proteinExistence type="predicted"/>
<evidence type="ECO:0000313" key="9">
    <source>
        <dbReference type="Proteomes" id="UP001150925"/>
    </source>
</evidence>
<evidence type="ECO:0000259" key="7">
    <source>
        <dbReference type="Pfam" id="PF22770"/>
    </source>
</evidence>
<keyword evidence="8" id="KW-0378">Hydrolase</keyword>
<dbReference type="GO" id="GO:0005655">
    <property type="term" value="C:nucleolar ribonuclease P complex"/>
    <property type="evidence" value="ECO:0007669"/>
    <property type="project" value="InterPro"/>
</dbReference>
<evidence type="ECO:0000256" key="4">
    <source>
        <dbReference type="SAM" id="MobiDB-lite"/>
    </source>
</evidence>
<dbReference type="InterPro" id="IPR012590">
    <property type="entry name" value="POPLD_dom"/>
</dbReference>
<organism evidence="8 9">
    <name type="scientific">Dispira parvispora</name>
    <dbReference type="NCBI Taxonomy" id="1520584"/>
    <lineage>
        <taxon>Eukaryota</taxon>
        <taxon>Fungi</taxon>
        <taxon>Fungi incertae sedis</taxon>
        <taxon>Zoopagomycota</taxon>
        <taxon>Kickxellomycotina</taxon>
        <taxon>Dimargaritomycetes</taxon>
        <taxon>Dimargaritales</taxon>
        <taxon>Dimargaritaceae</taxon>
        <taxon>Dispira</taxon>
    </lineage>
</organism>
<dbReference type="PANTHER" id="PTHR22731:SF3">
    <property type="entry name" value="RIBONUCLEASES P_MRP PROTEIN SUBUNIT POP1"/>
    <property type="match status" value="1"/>
</dbReference>
<comment type="subcellular location">
    <subcellularLocation>
        <location evidence="1">Nucleus</location>
    </subcellularLocation>
</comment>
<feature type="region of interest" description="Disordered" evidence="4">
    <location>
        <begin position="1"/>
        <end position="38"/>
    </location>
</feature>